<organism evidence="1 2">
    <name type="scientific">Sphingomicrobium lutaoense</name>
    <dbReference type="NCBI Taxonomy" id="515949"/>
    <lineage>
        <taxon>Bacteria</taxon>
        <taxon>Pseudomonadati</taxon>
        <taxon>Pseudomonadota</taxon>
        <taxon>Alphaproteobacteria</taxon>
        <taxon>Sphingomonadales</taxon>
        <taxon>Sphingomonadaceae</taxon>
        <taxon>Sphingomicrobium</taxon>
    </lineage>
</organism>
<evidence type="ECO:0000313" key="1">
    <source>
        <dbReference type="EMBL" id="MBB3763757.1"/>
    </source>
</evidence>
<dbReference type="RefSeq" id="WP_183933082.1">
    <property type="nucleotide sequence ID" value="NZ_JACICF010000001.1"/>
</dbReference>
<dbReference type="AlphaFoldDB" id="A0A839Z129"/>
<protein>
    <submittedName>
        <fullName evidence="1">Uncharacterized protein</fullName>
    </submittedName>
</protein>
<reference evidence="1 2" key="1">
    <citation type="submission" date="2020-08" db="EMBL/GenBank/DDBJ databases">
        <title>Genomic Encyclopedia of Type Strains, Phase IV (KMG-IV): sequencing the most valuable type-strain genomes for metagenomic binning, comparative biology and taxonomic classification.</title>
        <authorList>
            <person name="Goeker M."/>
        </authorList>
    </citation>
    <scope>NUCLEOTIDE SEQUENCE [LARGE SCALE GENOMIC DNA]</scope>
    <source>
        <strain evidence="1 2">DSM 24194</strain>
    </source>
</reference>
<dbReference type="EMBL" id="JACICF010000001">
    <property type="protein sequence ID" value="MBB3763757.1"/>
    <property type="molecule type" value="Genomic_DNA"/>
</dbReference>
<dbReference type="Proteomes" id="UP000578569">
    <property type="component" value="Unassembled WGS sequence"/>
</dbReference>
<accession>A0A839Z129</accession>
<proteinExistence type="predicted"/>
<gene>
    <name evidence="1" type="ORF">FHS50_000780</name>
</gene>
<comment type="caution">
    <text evidence="1">The sequence shown here is derived from an EMBL/GenBank/DDBJ whole genome shotgun (WGS) entry which is preliminary data.</text>
</comment>
<evidence type="ECO:0000313" key="2">
    <source>
        <dbReference type="Proteomes" id="UP000578569"/>
    </source>
</evidence>
<keyword evidence="2" id="KW-1185">Reference proteome</keyword>
<name>A0A839Z129_9SPHN</name>
<sequence length="80" mass="8486">MSSISSPDEAFDRIEESILPCLAMMMESLIEASAGLGKANPKALAAELQVISTELESLIDAVERRGEDSVLLGPDRSHAA</sequence>